<dbReference type="AlphaFoldDB" id="A0A0J1D0U6"/>
<feature type="signal peptide" evidence="1">
    <location>
        <begin position="1"/>
        <end position="23"/>
    </location>
</feature>
<dbReference type="PATRIC" id="fig|908627.4.peg.2372"/>
<protein>
    <recommendedName>
        <fullName evidence="4">Purine nucleoside phosphorylase</fullName>
    </recommendedName>
</protein>
<keyword evidence="1" id="KW-0732">Signal</keyword>
<accession>A0A0J1D0U6</accession>
<evidence type="ECO:0008006" key="4">
    <source>
        <dbReference type="Google" id="ProtNLM"/>
    </source>
</evidence>
<reference evidence="2 3" key="1">
    <citation type="journal article" date="2015" name="Genome Announc.">
        <title>Draft Genome Sequence of Burkholderia sp. Strain PML1(12), an Ectomycorrhizosphere-Inhabiting Bacterium with Effective Mineral-Weathering Ability.</title>
        <authorList>
            <person name="Uroz S."/>
            <person name="Oger P."/>
        </authorList>
    </citation>
    <scope>NUCLEOTIDE SEQUENCE [LARGE SCALE GENOMIC DNA]</scope>
    <source>
        <strain evidence="3">PML1(12)</strain>
    </source>
</reference>
<evidence type="ECO:0000256" key="1">
    <source>
        <dbReference type="SAM" id="SignalP"/>
    </source>
</evidence>
<name>A0A0J1D0U6_9BURK</name>
<proteinExistence type="predicted"/>
<evidence type="ECO:0000313" key="2">
    <source>
        <dbReference type="EMBL" id="KLU26251.1"/>
    </source>
</evidence>
<dbReference type="Proteomes" id="UP000035963">
    <property type="component" value="Unassembled WGS sequence"/>
</dbReference>
<keyword evidence="3" id="KW-1185">Reference proteome</keyword>
<comment type="caution">
    <text evidence="2">The sequence shown here is derived from an EMBL/GenBank/DDBJ whole genome shotgun (WGS) entry which is preliminary data.</text>
</comment>
<dbReference type="RefSeq" id="WP_047846597.1">
    <property type="nucleotide sequence ID" value="NZ_AEJF01000075.1"/>
</dbReference>
<organism evidence="2 3">
    <name type="scientific">Caballeronia mineralivorans PML1(12)</name>
    <dbReference type="NCBI Taxonomy" id="908627"/>
    <lineage>
        <taxon>Bacteria</taxon>
        <taxon>Pseudomonadati</taxon>
        <taxon>Pseudomonadota</taxon>
        <taxon>Betaproteobacteria</taxon>
        <taxon>Burkholderiales</taxon>
        <taxon>Burkholderiaceae</taxon>
        <taxon>Caballeronia</taxon>
    </lineage>
</organism>
<feature type="chain" id="PRO_5005249352" description="Purine nucleoside phosphorylase" evidence="1">
    <location>
        <begin position="24"/>
        <end position="108"/>
    </location>
</feature>
<gene>
    <name evidence="2" type="ORF">EOS_10700</name>
</gene>
<dbReference type="EMBL" id="AEJF01000075">
    <property type="protein sequence ID" value="KLU26251.1"/>
    <property type="molecule type" value="Genomic_DNA"/>
</dbReference>
<sequence length="108" mass="11251">MTKSLLPALLIASALAAPAFAFAQDNAPVTRAEVRAQLTQLEQAGYNPATNDNYYPQALQAAEQRVDAKNGVEAQSYGPATSGTSASGMRATVAPASGINQHSIYFGH</sequence>
<evidence type="ECO:0000313" key="3">
    <source>
        <dbReference type="Proteomes" id="UP000035963"/>
    </source>
</evidence>
<dbReference type="Pfam" id="PF13663">
    <property type="entry name" value="DUF4148"/>
    <property type="match status" value="1"/>
</dbReference>
<dbReference type="InterPro" id="IPR025421">
    <property type="entry name" value="DUF4148"/>
</dbReference>
<dbReference type="OrthoDB" id="9099264at2"/>